<keyword evidence="2" id="KW-1185">Reference proteome</keyword>
<comment type="caution">
    <text evidence="1">The sequence shown here is derived from an EMBL/GenBank/DDBJ whole genome shotgun (WGS) entry which is preliminary data.</text>
</comment>
<sequence>MNEQQVNALIVALREETKAKQEQTAALTRLAESNESLVAVLADAFSSDADLIETTSIDDQRPQYLGTRG</sequence>
<dbReference type="Proteomes" id="UP001622968">
    <property type="component" value="Unassembled WGS sequence"/>
</dbReference>
<evidence type="ECO:0000313" key="1">
    <source>
        <dbReference type="EMBL" id="MFK8975907.1"/>
    </source>
</evidence>
<organism evidence="1 2">
    <name type="scientific">Serratia sarumanii</name>
    <dbReference type="NCBI Taxonomy" id="3020826"/>
    <lineage>
        <taxon>Bacteria</taxon>
        <taxon>Pseudomonadati</taxon>
        <taxon>Pseudomonadota</taxon>
        <taxon>Gammaproteobacteria</taxon>
        <taxon>Enterobacterales</taxon>
        <taxon>Yersiniaceae</taxon>
        <taxon>Serratia</taxon>
    </lineage>
</organism>
<dbReference type="RefSeq" id="WP_197840665.1">
    <property type="nucleotide sequence ID" value="NZ_JBJHGH010000001.1"/>
</dbReference>
<evidence type="ECO:0000313" key="2">
    <source>
        <dbReference type="Proteomes" id="UP001622968"/>
    </source>
</evidence>
<protein>
    <submittedName>
        <fullName evidence="1">Uncharacterized protein</fullName>
    </submittedName>
</protein>
<reference evidence="1 2" key="1">
    <citation type="submission" date="2024-11" db="EMBL/GenBank/DDBJ databases">
        <title>Draft genomes of five putative biosurfactant-producing Serratia sp. isolates from Laguna de Bay, Philippines.</title>
        <authorList>
            <person name="Lantican N."/>
            <person name="Barredo G.A."/>
            <person name="Rosana A."/>
            <person name="Siababa A.C."/>
            <person name="Montecillo A."/>
        </authorList>
    </citation>
    <scope>NUCLEOTIDE SEQUENCE [LARGE SCALE GENOMIC DNA]</scope>
    <source>
        <strain evidence="1 2">WS11a</strain>
    </source>
</reference>
<name>A0ABW8QKA1_9GAMM</name>
<gene>
    <name evidence="1" type="ORF">ACJBEI_11825</name>
</gene>
<dbReference type="EMBL" id="JBJHGH010000001">
    <property type="protein sequence ID" value="MFK8975907.1"/>
    <property type="molecule type" value="Genomic_DNA"/>
</dbReference>
<accession>A0ABW8QKA1</accession>
<proteinExistence type="predicted"/>